<evidence type="ECO:0000256" key="14">
    <source>
        <dbReference type="ARBA" id="ARBA00023180"/>
    </source>
</evidence>
<dbReference type="GO" id="GO:0005524">
    <property type="term" value="F:ATP binding"/>
    <property type="evidence" value="ECO:0007669"/>
    <property type="project" value="UniProtKB-UniRule"/>
</dbReference>
<gene>
    <name evidence="19" type="ORF">KC19_8G136600</name>
</gene>
<dbReference type="InterPro" id="IPR001245">
    <property type="entry name" value="Ser-Thr/Tyr_kinase_cat_dom"/>
</dbReference>
<evidence type="ECO:0000256" key="3">
    <source>
        <dbReference type="ARBA" id="ARBA00022527"/>
    </source>
</evidence>
<dbReference type="PROSITE" id="PS00108">
    <property type="entry name" value="PROTEIN_KINASE_ST"/>
    <property type="match status" value="1"/>
</dbReference>
<evidence type="ECO:0000256" key="15">
    <source>
        <dbReference type="PROSITE-ProRule" id="PRU10141"/>
    </source>
</evidence>
<feature type="domain" description="Protein kinase" evidence="18">
    <location>
        <begin position="452"/>
        <end position="737"/>
    </location>
</feature>
<keyword evidence="5" id="KW-0808">Transferase</keyword>
<keyword evidence="4" id="KW-0433">Leucine-rich repeat</keyword>
<evidence type="ECO:0000259" key="18">
    <source>
        <dbReference type="PROSITE" id="PS50011"/>
    </source>
</evidence>
<keyword evidence="10" id="KW-0418">Kinase</keyword>
<evidence type="ECO:0000313" key="19">
    <source>
        <dbReference type="EMBL" id="KAG0564750.1"/>
    </source>
</evidence>
<evidence type="ECO:0000256" key="4">
    <source>
        <dbReference type="ARBA" id="ARBA00022614"/>
    </source>
</evidence>
<feature type="chain" id="PRO_5035923969" description="Protein kinase domain-containing protein" evidence="17">
    <location>
        <begin position="27"/>
        <end position="798"/>
    </location>
</feature>
<comment type="subcellular location">
    <subcellularLocation>
        <location evidence="1">Membrane</location>
        <topology evidence="1">Single-pass type I membrane protein</topology>
    </subcellularLocation>
</comment>
<evidence type="ECO:0000256" key="9">
    <source>
        <dbReference type="ARBA" id="ARBA00022741"/>
    </source>
</evidence>
<protein>
    <recommendedName>
        <fullName evidence="18">Protein kinase domain-containing protein</fullName>
    </recommendedName>
</protein>
<feature type="transmembrane region" description="Helical" evidence="16">
    <location>
        <begin position="393"/>
        <end position="416"/>
    </location>
</feature>
<dbReference type="PANTHER" id="PTHR48006:SF34">
    <property type="entry name" value="OS08G0203700 PROTEIN"/>
    <property type="match status" value="1"/>
</dbReference>
<organism evidence="19 20">
    <name type="scientific">Ceratodon purpureus</name>
    <name type="common">Fire moss</name>
    <name type="synonym">Dicranum purpureum</name>
    <dbReference type="NCBI Taxonomy" id="3225"/>
    <lineage>
        <taxon>Eukaryota</taxon>
        <taxon>Viridiplantae</taxon>
        <taxon>Streptophyta</taxon>
        <taxon>Embryophyta</taxon>
        <taxon>Bryophyta</taxon>
        <taxon>Bryophytina</taxon>
        <taxon>Bryopsida</taxon>
        <taxon>Dicranidae</taxon>
        <taxon>Pseudoditrichales</taxon>
        <taxon>Ditrichaceae</taxon>
        <taxon>Ceratodon</taxon>
    </lineage>
</organism>
<evidence type="ECO:0000256" key="17">
    <source>
        <dbReference type="SAM" id="SignalP"/>
    </source>
</evidence>
<dbReference type="PROSITE" id="PS00107">
    <property type="entry name" value="PROTEIN_KINASE_ATP"/>
    <property type="match status" value="1"/>
</dbReference>
<dbReference type="Gene3D" id="3.80.10.10">
    <property type="entry name" value="Ribonuclease Inhibitor"/>
    <property type="match status" value="2"/>
</dbReference>
<evidence type="ECO:0000313" key="20">
    <source>
        <dbReference type="Proteomes" id="UP000822688"/>
    </source>
</evidence>
<dbReference type="Pfam" id="PF08263">
    <property type="entry name" value="LRRNT_2"/>
    <property type="match status" value="1"/>
</dbReference>
<keyword evidence="12 16" id="KW-1133">Transmembrane helix</keyword>
<keyword evidence="11 15" id="KW-0067">ATP-binding</keyword>
<dbReference type="FunFam" id="3.30.200.20:FF:000415">
    <property type="entry name" value="receptor-like serine/threonine-protein kinase NCRK"/>
    <property type="match status" value="1"/>
</dbReference>
<dbReference type="Gene3D" id="1.10.510.10">
    <property type="entry name" value="Transferase(Phosphotransferase) domain 1"/>
    <property type="match status" value="1"/>
</dbReference>
<evidence type="ECO:0000256" key="12">
    <source>
        <dbReference type="ARBA" id="ARBA00022989"/>
    </source>
</evidence>
<keyword evidence="9 15" id="KW-0547">Nucleotide-binding</keyword>
<keyword evidence="14" id="KW-0325">Glycoprotein</keyword>
<dbReference type="EMBL" id="CM026429">
    <property type="protein sequence ID" value="KAG0564750.1"/>
    <property type="molecule type" value="Genomic_DNA"/>
</dbReference>
<dbReference type="Pfam" id="PF07714">
    <property type="entry name" value="PK_Tyr_Ser-Thr"/>
    <property type="match status" value="1"/>
</dbReference>
<keyword evidence="8" id="KW-0677">Repeat</keyword>
<evidence type="ECO:0000256" key="2">
    <source>
        <dbReference type="ARBA" id="ARBA00008684"/>
    </source>
</evidence>
<proteinExistence type="inferred from homology"/>
<dbReference type="InterPro" id="IPR017441">
    <property type="entry name" value="Protein_kinase_ATP_BS"/>
</dbReference>
<keyword evidence="13 16" id="KW-0472">Membrane</keyword>
<evidence type="ECO:0000256" key="13">
    <source>
        <dbReference type="ARBA" id="ARBA00023136"/>
    </source>
</evidence>
<dbReference type="GO" id="GO:0016020">
    <property type="term" value="C:membrane"/>
    <property type="evidence" value="ECO:0007669"/>
    <property type="project" value="UniProtKB-SubCell"/>
</dbReference>
<dbReference type="PROSITE" id="PS50011">
    <property type="entry name" value="PROTEIN_KINASE_DOM"/>
    <property type="match status" value="1"/>
</dbReference>
<dbReference type="InterPro" id="IPR032675">
    <property type="entry name" value="LRR_dom_sf"/>
</dbReference>
<sequence>MKFNQGCGALVLLFLCNPALFPGVDSQGHIFPSNDFDGLQKLWAAWNTTPNPGTNLENWKTPGDYPCYAETGGWQGVRCLRYQLNATQWDTWIVGLQLSNAELVGVIPPEITNIDKLTTLTLTGNPNLTGPIPPQLMDLALNILDLHDNGLNGTLENITWISLIRTNGYFPLVELDLSGNKFTGGFPNFPQSVQLRSLILARNQLQGTIKSDAFKMMLTIRTLDISDNQFTGPVPALDLIRNLNVLNLSTNLFTGLSPLPPFISTLPPTLSVLDLSGLDIGGSFPDWSSIKTLSVLSELYLDKTNISSTLNLSALFPSEQNRTLNVLSLKDNKIKAVVSNDSLIQAVGLKIYLQGNPYCTDNPYSLDDAGRCYCEQICRITPKLPTNSNNWKVIVISTTIPSALLIGVILIFALLLHRNRKYMRSLLRKINEADISAKRFEFNELRTATRNFAEDMKLGAGAYGAVYKGILPNNLVVAVKQLFLETSEGRDSFVNEVLLISNLQHRNLVTLKGYCLHGKQTLLVYEYVDNDDLDKLLLSRHNSAHGASKAQVLNWQVRMNVCQGVAQGLYYLHASSQSRIIHRDIKASNILLDHNLHPKIADFGLARPIEDKQSVIMTQQCAGTLGYLAPEYMLHGELSEKADVYSFGVLLLEIVSGKRNRDLTMPEDEVYAPTRAWKLHKENRLLDMKDATLEVSDVEALEVLRVLETAVMCVQSAPDKRPSMFQVAAMLAGSANLVEPPMDEDDLGWPVQLNRISEEPESSDTPLVTSSCSADSIRGLVANSNGSLELRSLLPIGR</sequence>
<dbReference type="InterPro" id="IPR000719">
    <property type="entry name" value="Prot_kinase_dom"/>
</dbReference>
<keyword evidence="7 17" id="KW-0732">Signal</keyword>
<evidence type="ECO:0000256" key="8">
    <source>
        <dbReference type="ARBA" id="ARBA00022737"/>
    </source>
</evidence>
<evidence type="ECO:0000256" key="1">
    <source>
        <dbReference type="ARBA" id="ARBA00004479"/>
    </source>
</evidence>
<dbReference type="InterPro" id="IPR011009">
    <property type="entry name" value="Kinase-like_dom_sf"/>
</dbReference>
<dbReference type="GO" id="GO:0004674">
    <property type="term" value="F:protein serine/threonine kinase activity"/>
    <property type="evidence" value="ECO:0007669"/>
    <property type="project" value="UniProtKB-KW"/>
</dbReference>
<dbReference type="PANTHER" id="PTHR48006">
    <property type="entry name" value="LEUCINE-RICH REPEAT-CONTAINING PROTEIN DDB_G0281931-RELATED"/>
    <property type="match status" value="1"/>
</dbReference>
<evidence type="ECO:0000256" key="16">
    <source>
        <dbReference type="SAM" id="Phobius"/>
    </source>
</evidence>
<reference evidence="19" key="1">
    <citation type="submission" date="2020-06" db="EMBL/GenBank/DDBJ databases">
        <title>WGS assembly of Ceratodon purpureus strain R40.</title>
        <authorList>
            <person name="Carey S.B."/>
            <person name="Jenkins J."/>
            <person name="Shu S."/>
            <person name="Lovell J.T."/>
            <person name="Sreedasyam A."/>
            <person name="Maumus F."/>
            <person name="Tiley G.P."/>
            <person name="Fernandez-Pozo N."/>
            <person name="Barry K."/>
            <person name="Chen C."/>
            <person name="Wang M."/>
            <person name="Lipzen A."/>
            <person name="Daum C."/>
            <person name="Saski C.A."/>
            <person name="Payton A.C."/>
            <person name="Mcbreen J.C."/>
            <person name="Conrad R.E."/>
            <person name="Kollar L.M."/>
            <person name="Olsson S."/>
            <person name="Huttunen S."/>
            <person name="Landis J.B."/>
            <person name="Wickett N.J."/>
            <person name="Johnson M.G."/>
            <person name="Rensing S.A."/>
            <person name="Grimwood J."/>
            <person name="Schmutz J."/>
            <person name="Mcdaniel S.F."/>
        </authorList>
    </citation>
    <scope>NUCLEOTIDE SEQUENCE</scope>
    <source>
        <strain evidence="19">R40</strain>
    </source>
</reference>
<dbReference type="Pfam" id="PF00560">
    <property type="entry name" value="LRR_1"/>
    <property type="match status" value="1"/>
</dbReference>
<dbReference type="InterPro" id="IPR051824">
    <property type="entry name" value="LRR_Rcpt-Like_S/T_Kinase"/>
</dbReference>
<evidence type="ECO:0000256" key="7">
    <source>
        <dbReference type="ARBA" id="ARBA00022729"/>
    </source>
</evidence>
<dbReference type="InterPro" id="IPR001611">
    <property type="entry name" value="Leu-rich_rpt"/>
</dbReference>
<dbReference type="AlphaFoldDB" id="A0A8T0H0B1"/>
<dbReference type="FunFam" id="1.10.510.10:FF:000590">
    <property type="entry name" value="PR5-like receptor kinase"/>
    <property type="match status" value="1"/>
</dbReference>
<dbReference type="InterPro" id="IPR008271">
    <property type="entry name" value="Ser/Thr_kinase_AS"/>
</dbReference>
<feature type="signal peptide" evidence="17">
    <location>
        <begin position="1"/>
        <end position="26"/>
    </location>
</feature>
<dbReference type="SUPFAM" id="SSF56112">
    <property type="entry name" value="Protein kinase-like (PK-like)"/>
    <property type="match status" value="1"/>
</dbReference>
<evidence type="ECO:0000256" key="11">
    <source>
        <dbReference type="ARBA" id="ARBA00022840"/>
    </source>
</evidence>
<comment type="similarity">
    <text evidence="2">Belongs to the protein kinase superfamily. Ser/Thr protein kinase family.</text>
</comment>
<keyword evidence="6 16" id="KW-0812">Transmembrane</keyword>
<evidence type="ECO:0000256" key="5">
    <source>
        <dbReference type="ARBA" id="ARBA00022679"/>
    </source>
</evidence>
<comment type="caution">
    <text evidence="19">The sequence shown here is derived from an EMBL/GenBank/DDBJ whole genome shotgun (WGS) entry which is preliminary data.</text>
</comment>
<accession>A0A8T0H0B1</accession>
<evidence type="ECO:0000256" key="6">
    <source>
        <dbReference type="ARBA" id="ARBA00022692"/>
    </source>
</evidence>
<dbReference type="Gene3D" id="3.30.200.20">
    <property type="entry name" value="Phosphorylase Kinase, domain 1"/>
    <property type="match status" value="1"/>
</dbReference>
<evidence type="ECO:0000256" key="10">
    <source>
        <dbReference type="ARBA" id="ARBA00022777"/>
    </source>
</evidence>
<dbReference type="SUPFAM" id="SSF52058">
    <property type="entry name" value="L domain-like"/>
    <property type="match status" value="1"/>
</dbReference>
<feature type="binding site" evidence="15">
    <location>
        <position position="480"/>
    </location>
    <ligand>
        <name>ATP</name>
        <dbReference type="ChEBI" id="CHEBI:30616"/>
    </ligand>
</feature>
<keyword evidence="20" id="KW-1185">Reference proteome</keyword>
<dbReference type="Proteomes" id="UP000822688">
    <property type="component" value="Chromosome 8"/>
</dbReference>
<dbReference type="SMART" id="SM00220">
    <property type="entry name" value="S_TKc"/>
    <property type="match status" value="1"/>
</dbReference>
<dbReference type="InterPro" id="IPR013210">
    <property type="entry name" value="LRR_N_plant-typ"/>
</dbReference>
<name>A0A8T0H0B1_CERPU</name>
<keyword evidence="3" id="KW-0723">Serine/threonine-protein kinase</keyword>